<organism evidence="1 2">
    <name type="scientific">Trifolium pratense</name>
    <name type="common">Red clover</name>
    <dbReference type="NCBI Taxonomy" id="57577"/>
    <lineage>
        <taxon>Eukaryota</taxon>
        <taxon>Viridiplantae</taxon>
        <taxon>Streptophyta</taxon>
        <taxon>Embryophyta</taxon>
        <taxon>Tracheophyta</taxon>
        <taxon>Spermatophyta</taxon>
        <taxon>Magnoliopsida</taxon>
        <taxon>eudicotyledons</taxon>
        <taxon>Gunneridae</taxon>
        <taxon>Pentapetalae</taxon>
        <taxon>rosids</taxon>
        <taxon>fabids</taxon>
        <taxon>Fabales</taxon>
        <taxon>Fabaceae</taxon>
        <taxon>Papilionoideae</taxon>
        <taxon>50 kb inversion clade</taxon>
        <taxon>NPAAA clade</taxon>
        <taxon>Hologalegina</taxon>
        <taxon>IRL clade</taxon>
        <taxon>Trifolieae</taxon>
        <taxon>Trifolium</taxon>
    </lineage>
</organism>
<name>A0A2K3MIY6_TRIPR</name>
<dbReference type="Proteomes" id="UP000236291">
    <property type="component" value="Unassembled WGS sequence"/>
</dbReference>
<evidence type="ECO:0000313" key="2">
    <source>
        <dbReference type="Proteomes" id="UP000236291"/>
    </source>
</evidence>
<reference evidence="1 2" key="2">
    <citation type="journal article" date="2017" name="Front. Plant Sci.">
        <title>Gene Classification and Mining of Molecular Markers Useful in Red Clover (Trifolium pratense) Breeding.</title>
        <authorList>
            <person name="Istvanek J."/>
            <person name="Dluhosova J."/>
            <person name="Dluhos P."/>
            <person name="Patkova L."/>
            <person name="Nedelnik J."/>
            <person name="Repkova J."/>
        </authorList>
    </citation>
    <scope>NUCLEOTIDE SEQUENCE [LARGE SCALE GENOMIC DNA]</scope>
    <source>
        <strain evidence="2">cv. Tatra</strain>
        <tissue evidence="1">Young leaves</tissue>
    </source>
</reference>
<dbReference type="EMBL" id="ASHM01063884">
    <property type="protein sequence ID" value="PNX90753.1"/>
    <property type="molecule type" value="Genomic_DNA"/>
</dbReference>
<evidence type="ECO:0000313" key="1">
    <source>
        <dbReference type="EMBL" id="PNX90753.1"/>
    </source>
</evidence>
<comment type="caution">
    <text evidence="1">The sequence shown here is derived from an EMBL/GenBank/DDBJ whole genome shotgun (WGS) entry which is preliminary data.</text>
</comment>
<sequence length="38" mass="4382">MTVGEGATQWYKVVEITTSMYVVRRMCHFRRVSGVACE</sequence>
<accession>A0A2K3MIY6</accession>
<reference evidence="1 2" key="1">
    <citation type="journal article" date="2014" name="Am. J. Bot.">
        <title>Genome assembly and annotation for red clover (Trifolium pratense; Fabaceae).</title>
        <authorList>
            <person name="Istvanek J."/>
            <person name="Jaros M."/>
            <person name="Krenek A."/>
            <person name="Repkova J."/>
        </authorList>
    </citation>
    <scope>NUCLEOTIDE SEQUENCE [LARGE SCALE GENOMIC DNA]</scope>
    <source>
        <strain evidence="2">cv. Tatra</strain>
        <tissue evidence="1">Young leaves</tissue>
    </source>
</reference>
<gene>
    <name evidence="1" type="ORF">L195_g046879</name>
</gene>
<proteinExistence type="predicted"/>
<dbReference type="AlphaFoldDB" id="A0A2K3MIY6"/>
<protein>
    <submittedName>
        <fullName evidence="1">Uncharacterized protein</fullName>
    </submittedName>
</protein>